<feature type="domain" description="Microbial-type PARG catalytic" evidence="1">
    <location>
        <begin position="58"/>
        <end position="151"/>
    </location>
</feature>
<accession>A0A3M9XZQ3</accession>
<dbReference type="InterPro" id="IPR012664">
    <property type="entry name" value="CHP02452"/>
</dbReference>
<evidence type="ECO:0000313" key="3">
    <source>
        <dbReference type="Proteomes" id="UP000267145"/>
    </source>
</evidence>
<proteinExistence type="predicted"/>
<dbReference type="InterPro" id="IPR043472">
    <property type="entry name" value="Macro_dom-like"/>
</dbReference>
<comment type="caution">
    <text evidence="2">The sequence shown here is derived from an EMBL/GenBank/DDBJ whole genome shotgun (WGS) entry which is preliminary data.</text>
</comment>
<keyword evidence="3" id="KW-1185">Reference proteome</keyword>
<sequence>MGRTQPSIGQPPASFRRAARAKKAKATINQVVPGLLPTHPRARRGLDAAELIVNPPPRTSNQEPHALRLKLRSADTLKAARALVDADASVRVAVLNMASPLHPGGGFLNGASSQEESLCMRTTLLPSLKDEYYRLPELGAIYTPDVMVFRDADGGDVVLEKRNRWFVDCITAAMLRNPEVERDDEKGWGRYVNVKDRELAVSKMRMVMRICQDKGVEKIVLGAWGCGAYGNPVGEVAAAWRKVLLPQIVSKGKRVVETWKGIEECVFAIKDPGMADAFAAAFGDGLEREALGEANEDDEDDDEDDETAELEAKIAELRARIRNANPAIGRALQPVLVGLIAQLPEGHPERLSV</sequence>
<evidence type="ECO:0000313" key="2">
    <source>
        <dbReference type="EMBL" id="RNJ52578.1"/>
    </source>
</evidence>
<dbReference type="PANTHER" id="PTHR35596">
    <property type="entry name" value="DUF2263 DOMAIN-CONTAINING PROTEIN"/>
    <property type="match status" value="1"/>
</dbReference>
<dbReference type="RefSeq" id="XP_028490736.1">
    <property type="nucleotide sequence ID" value="XM_028637513.1"/>
</dbReference>
<dbReference type="InterPro" id="IPR019261">
    <property type="entry name" value="PARG_cat_microbial"/>
</dbReference>
<dbReference type="AlphaFoldDB" id="A0A3M9XZQ3"/>
<gene>
    <name evidence="2" type="ORF">D7B24_003321</name>
</gene>
<dbReference type="NCBIfam" id="TIGR02452">
    <property type="entry name" value="TIGR02452 family protein"/>
    <property type="match status" value="1"/>
</dbReference>
<dbReference type="PANTHER" id="PTHR35596:SF1">
    <property type="entry name" value="MICROBIAL-TYPE PARG CATALYTIC DOMAIN-CONTAINING PROTEIN"/>
    <property type="match status" value="1"/>
</dbReference>
<organism evidence="2 3">
    <name type="scientific">Verticillium nonalfalfae</name>
    <dbReference type="NCBI Taxonomy" id="1051616"/>
    <lineage>
        <taxon>Eukaryota</taxon>
        <taxon>Fungi</taxon>
        <taxon>Dikarya</taxon>
        <taxon>Ascomycota</taxon>
        <taxon>Pezizomycotina</taxon>
        <taxon>Sordariomycetes</taxon>
        <taxon>Hypocreomycetidae</taxon>
        <taxon>Glomerellales</taxon>
        <taxon>Plectosphaerellaceae</taxon>
        <taxon>Verticillium</taxon>
    </lineage>
</organism>
<reference evidence="2 3" key="1">
    <citation type="submission" date="2018-10" db="EMBL/GenBank/DDBJ databases">
        <title>Genome sequence of Verticillium nonalfalfae VnAa140.</title>
        <authorList>
            <person name="Stajich J.E."/>
            <person name="Kasson M.T."/>
        </authorList>
    </citation>
    <scope>NUCLEOTIDE SEQUENCE [LARGE SCALE GENOMIC DNA]</scope>
    <source>
        <strain evidence="2 3">VnAa140</strain>
    </source>
</reference>
<name>A0A3M9XZQ3_9PEZI</name>
<protein>
    <recommendedName>
        <fullName evidence="1">Microbial-type PARG catalytic domain-containing protein</fullName>
    </recommendedName>
</protein>
<dbReference type="EMBL" id="RBVV01000191">
    <property type="protein sequence ID" value="RNJ52578.1"/>
    <property type="molecule type" value="Genomic_DNA"/>
</dbReference>
<dbReference type="Pfam" id="PF10021">
    <property type="entry name" value="PARG_cat_microb"/>
    <property type="match status" value="1"/>
</dbReference>
<dbReference type="STRING" id="1051616.A0A3M9XZQ3"/>
<dbReference type="Gene3D" id="3.40.220.10">
    <property type="entry name" value="Leucine Aminopeptidase, subunit E, domain 1"/>
    <property type="match status" value="1"/>
</dbReference>
<dbReference type="Proteomes" id="UP000267145">
    <property type="component" value="Unassembled WGS sequence"/>
</dbReference>
<evidence type="ECO:0000259" key="1">
    <source>
        <dbReference type="Pfam" id="PF10021"/>
    </source>
</evidence>
<dbReference type="SUPFAM" id="SSF52949">
    <property type="entry name" value="Macro domain-like"/>
    <property type="match status" value="1"/>
</dbReference>
<dbReference type="GeneID" id="39607010"/>